<dbReference type="EMBL" id="JARVKF010000063">
    <property type="protein sequence ID" value="KAK9423694.1"/>
    <property type="molecule type" value="Genomic_DNA"/>
</dbReference>
<protein>
    <submittedName>
        <fullName evidence="1">Uncharacterized protein</fullName>
    </submittedName>
</protein>
<evidence type="ECO:0000313" key="2">
    <source>
        <dbReference type="Proteomes" id="UP001408356"/>
    </source>
</evidence>
<name>A0ABR2V9V8_9PEZI</name>
<gene>
    <name evidence="1" type="ORF">SUNI508_13943</name>
</gene>
<sequence length="271" mass="29631">MYFLCPTSDFIHPPPNGPLCLGSIIRSISAPQYPLNRGNIIAVADAFPPAIEKDWRKTISTENAFGFGVYAQFLQLATAGLPLGSEVNIDYASKTASIFAFDTMTTLAFEPTQEYVEDAVKAPAVQAWLREPKQKFAPFSSLFLVTGIKIVRGAKIKYSTSRSTTVGGNLGIDVAAFGTTLGPKGHWTSANEDVTESNRESEFVFAFRVKRLKFGQRLKLQEYNKGALMGVDGEKADDECVLVEDMDETDVKTAQAVSDVTENGKIYCAWA</sequence>
<comment type="caution">
    <text evidence="1">The sequence shown here is derived from an EMBL/GenBank/DDBJ whole genome shotgun (WGS) entry which is preliminary data.</text>
</comment>
<proteinExistence type="predicted"/>
<keyword evidence="2" id="KW-1185">Reference proteome</keyword>
<evidence type="ECO:0000313" key="1">
    <source>
        <dbReference type="EMBL" id="KAK9423694.1"/>
    </source>
</evidence>
<accession>A0ABR2V9V8</accession>
<dbReference type="Proteomes" id="UP001408356">
    <property type="component" value="Unassembled WGS sequence"/>
</dbReference>
<reference evidence="1 2" key="1">
    <citation type="journal article" date="2024" name="J. Plant Pathol.">
        <title>Sequence and assembly of the genome of Seiridium unicorne, isolate CBS 538.82, causal agent of cypress canker disease.</title>
        <authorList>
            <person name="Scali E."/>
            <person name="Rocca G.D."/>
            <person name="Danti R."/>
            <person name="Garbelotto M."/>
            <person name="Barberini S."/>
            <person name="Baroncelli R."/>
            <person name="Emiliani G."/>
        </authorList>
    </citation>
    <scope>NUCLEOTIDE SEQUENCE [LARGE SCALE GENOMIC DNA]</scope>
    <source>
        <strain evidence="1 2">BM-138-508</strain>
    </source>
</reference>
<organism evidence="1 2">
    <name type="scientific">Seiridium unicorne</name>
    <dbReference type="NCBI Taxonomy" id="138068"/>
    <lineage>
        <taxon>Eukaryota</taxon>
        <taxon>Fungi</taxon>
        <taxon>Dikarya</taxon>
        <taxon>Ascomycota</taxon>
        <taxon>Pezizomycotina</taxon>
        <taxon>Sordariomycetes</taxon>
        <taxon>Xylariomycetidae</taxon>
        <taxon>Amphisphaeriales</taxon>
        <taxon>Sporocadaceae</taxon>
        <taxon>Seiridium</taxon>
    </lineage>
</organism>